<dbReference type="GO" id="GO:0003700">
    <property type="term" value="F:DNA-binding transcription factor activity"/>
    <property type="evidence" value="ECO:0007669"/>
    <property type="project" value="TreeGrafter"/>
</dbReference>
<organism evidence="7 8">
    <name type="scientific">Myxococcus llanfairpwllgwyngyllgogerychwyrndrobwllllantysiliogogogochensis</name>
    <dbReference type="NCBI Taxonomy" id="2590453"/>
    <lineage>
        <taxon>Bacteria</taxon>
        <taxon>Pseudomonadati</taxon>
        <taxon>Myxococcota</taxon>
        <taxon>Myxococcia</taxon>
        <taxon>Myxococcales</taxon>
        <taxon>Cystobacterineae</taxon>
        <taxon>Myxococcaceae</taxon>
        <taxon>Myxococcus</taxon>
    </lineage>
</organism>
<keyword evidence="3" id="KW-0804">Transcription</keyword>
<dbReference type="PANTHER" id="PTHR30055:SF234">
    <property type="entry name" value="HTH-TYPE TRANSCRIPTIONAL REGULATOR BETI"/>
    <property type="match status" value="1"/>
</dbReference>
<sequence>MSTEHRTAILAAATESFARLGFSASSLEDIARRAGLEPGRVHGHFESKEALFAVVVRQVWCEAFARIEQAVARAPTPETKVAAFVETRQEQVERILQELHVSSEALLDVLPRLDPLLTDLWEQEVALLESALTGGNTGGGSTFHDPKGVALALASGLRSVERTLLEVRVTTESVDDSSTSPGSPGAPSRWLH</sequence>
<dbReference type="Gene3D" id="1.10.357.10">
    <property type="entry name" value="Tetracycline Repressor, domain 2"/>
    <property type="match status" value="1"/>
</dbReference>
<dbReference type="RefSeq" id="WP_141645308.1">
    <property type="nucleotide sequence ID" value="NZ_VIFM01000117.1"/>
</dbReference>
<evidence type="ECO:0000259" key="6">
    <source>
        <dbReference type="PROSITE" id="PS50977"/>
    </source>
</evidence>
<dbReference type="EMBL" id="VIFM01000117">
    <property type="protein sequence ID" value="TQF12984.1"/>
    <property type="molecule type" value="Genomic_DNA"/>
</dbReference>
<feature type="domain" description="HTH tetR-type" evidence="6">
    <location>
        <begin position="3"/>
        <end position="63"/>
    </location>
</feature>
<name>A0A540WX22_9BACT</name>
<dbReference type="PRINTS" id="PR00455">
    <property type="entry name" value="HTHTETR"/>
</dbReference>
<evidence type="ECO:0000256" key="2">
    <source>
        <dbReference type="ARBA" id="ARBA00023125"/>
    </source>
</evidence>
<dbReference type="PROSITE" id="PS50977">
    <property type="entry name" value="HTH_TETR_2"/>
    <property type="match status" value="1"/>
</dbReference>
<accession>A0A540WX22</accession>
<dbReference type="Gene3D" id="1.10.10.60">
    <property type="entry name" value="Homeodomain-like"/>
    <property type="match status" value="1"/>
</dbReference>
<dbReference type="PROSITE" id="PS01081">
    <property type="entry name" value="HTH_TETR_1"/>
    <property type="match status" value="1"/>
</dbReference>
<feature type="DNA-binding region" description="H-T-H motif" evidence="4">
    <location>
        <begin position="26"/>
        <end position="45"/>
    </location>
</feature>
<dbReference type="SUPFAM" id="SSF46689">
    <property type="entry name" value="Homeodomain-like"/>
    <property type="match status" value="1"/>
</dbReference>
<evidence type="ECO:0000256" key="5">
    <source>
        <dbReference type="SAM" id="MobiDB-lite"/>
    </source>
</evidence>
<keyword evidence="2 4" id="KW-0238">DNA-binding</keyword>
<proteinExistence type="predicted"/>
<evidence type="ECO:0000256" key="3">
    <source>
        <dbReference type="ARBA" id="ARBA00023163"/>
    </source>
</evidence>
<evidence type="ECO:0000256" key="1">
    <source>
        <dbReference type="ARBA" id="ARBA00023015"/>
    </source>
</evidence>
<dbReference type="OrthoDB" id="5431414at2"/>
<evidence type="ECO:0000313" key="7">
    <source>
        <dbReference type="EMBL" id="TQF12984.1"/>
    </source>
</evidence>
<keyword evidence="1" id="KW-0805">Transcription regulation</keyword>
<evidence type="ECO:0000256" key="4">
    <source>
        <dbReference type="PROSITE-ProRule" id="PRU00335"/>
    </source>
</evidence>
<dbReference type="InterPro" id="IPR009057">
    <property type="entry name" value="Homeodomain-like_sf"/>
</dbReference>
<dbReference type="GO" id="GO:0000976">
    <property type="term" value="F:transcription cis-regulatory region binding"/>
    <property type="evidence" value="ECO:0007669"/>
    <property type="project" value="TreeGrafter"/>
</dbReference>
<keyword evidence="8" id="KW-1185">Reference proteome</keyword>
<protein>
    <submittedName>
        <fullName evidence="7">TetR/AcrR family transcriptional regulator</fullName>
    </submittedName>
</protein>
<dbReference type="PANTHER" id="PTHR30055">
    <property type="entry name" value="HTH-TYPE TRANSCRIPTIONAL REGULATOR RUTR"/>
    <property type="match status" value="1"/>
</dbReference>
<dbReference type="Proteomes" id="UP000315369">
    <property type="component" value="Unassembled WGS sequence"/>
</dbReference>
<feature type="region of interest" description="Disordered" evidence="5">
    <location>
        <begin position="170"/>
        <end position="192"/>
    </location>
</feature>
<dbReference type="AlphaFoldDB" id="A0A540WX22"/>
<dbReference type="InterPro" id="IPR023772">
    <property type="entry name" value="DNA-bd_HTH_TetR-type_CS"/>
</dbReference>
<dbReference type="InterPro" id="IPR001647">
    <property type="entry name" value="HTH_TetR"/>
</dbReference>
<gene>
    <name evidence="7" type="ORF">FJV41_26320</name>
</gene>
<reference evidence="7 8" key="1">
    <citation type="submission" date="2019-06" db="EMBL/GenBank/DDBJ databases">
        <authorList>
            <person name="Livingstone P."/>
            <person name="Whitworth D."/>
        </authorList>
    </citation>
    <scope>NUCLEOTIDE SEQUENCE [LARGE SCALE GENOMIC DNA]</scope>
    <source>
        <strain evidence="7 8">AM401</strain>
    </source>
</reference>
<evidence type="ECO:0000313" key="8">
    <source>
        <dbReference type="Proteomes" id="UP000315369"/>
    </source>
</evidence>
<dbReference type="Pfam" id="PF00440">
    <property type="entry name" value="TetR_N"/>
    <property type="match status" value="1"/>
</dbReference>
<comment type="caution">
    <text evidence="7">The sequence shown here is derived from an EMBL/GenBank/DDBJ whole genome shotgun (WGS) entry which is preliminary data.</text>
</comment>
<dbReference type="InterPro" id="IPR050109">
    <property type="entry name" value="HTH-type_TetR-like_transc_reg"/>
</dbReference>